<evidence type="ECO:0000256" key="2">
    <source>
        <dbReference type="ARBA" id="ARBA00022603"/>
    </source>
</evidence>
<keyword evidence="3 8" id="KW-0808">Transferase</keyword>
<dbReference type="Pfam" id="PF07669">
    <property type="entry name" value="Eco57I"/>
    <property type="match status" value="1"/>
</dbReference>
<feature type="region of interest" description="Disordered" evidence="6">
    <location>
        <begin position="1"/>
        <end position="20"/>
    </location>
</feature>
<evidence type="ECO:0000256" key="6">
    <source>
        <dbReference type="SAM" id="MobiDB-lite"/>
    </source>
</evidence>
<gene>
    <name evidence="8" type="primary">pglX</name>
    <name evidence="8" type="ORF">ACFQJ7_06005</name>
</gene>
<dbReference type="Gene3D" id="3.40.50.150">
    <property type="entry name" value="Vaccinia Virus protein VP39"/>
    <property type="match status" value="1"/>
</dbReference>
<feature type="domain" description="Type II methyltransferase M.TaqI-like" evidence="7">
    <location>
        <begin position="348"/>
        <end position="578"/>
    </location>
</feature>
<dbReference type="Proteomes" id="UP001596414">
    <property type="component" value="Unassembled WGS sequence"/>
</dbReference>
<dbReference type="InterPro" id="IPR050953">
    <property type="entry name" value="N4_N6_ade-DNA_methylase"/>
</dbReference>
<evidence type="ECO:0000256" key="1">
    <source>
        <dbReference type="ARBA" id="ARBA00011900"/>
    </source>
</evidence>
<sequence length="1405" mass="160435">MEDDSLSQQKAQLDKAEREHLEDVVENLRERVEDNVRFQLKQKGLDDEPEDTEEVDEELQQLVEAIELEGVDGHTWDEAFEKYVTGVGYTIVNRLTALRCMEVRDFVDREVTRFKENGLTPAAEPLTDGTEDFLLEDEAILEAYHRACDTLAEEIEILFDRSSAYSLIDPDDDTFEELCGMLDEIPDDVWRADDVLGWIYEYYNRPVVEALDAKNTLEPEDVGPANQFYTPHWVVRMLADNSLGKLYLEATGREDTIPEPEALSPEERKNRLATPEDAPSVPELCTYLIPDEEPGDAPEFDHPRELRVIDPACGSGHFLLYAFDILERIWWAETDLDREEIPAQVLEHNLYGVDIDLRSCQLSAFNLYLKARTRTEAENGDFEMPNVGIVCADARVAEVEEATDVLDEITGEGSDLREALDDVIETFQHTEALGSLLDVSGTLEEAFDSSKNQAELSDYNGGAHQSLNSFLKTLRRAVEDRTSDSFGEQNLRSFLNLLVVLTQDYDVSLMNPPYGASGRMPKEVSKYVKEHYTYTPEYYVNFFEICNNLSKEFGRIGMIVQRSFMYKSSFTDFREDLIGEIGAFDFLAEYGNDVLDKATVRTAGTIVRSGSGISEDAAGVFYRLHDLNAAEKEEGFLHAAFFDNPTGEVRREYHRELSEFNLIPESPLSYWVPIELRHLYTAETVFDAENGRVDRKSVGNVKVGLQTGDDQRFTRKFWEIKTGFWVPFAKGGEDAWILPSVDLALGWGEDGEEIKRWESSRPQNTQYYFSEALTYTYMKSSGRRFGYLHPSSIFGHAGNVFIPQNSTWHALAYANSHLMTYLMLCQTPERHWEVGNVSKVPWNEQLESKNELEALSHEVVGHLISKRQYDFTSPYYSGPILLDMIDTGSVHPIYSDHPHREIMNISTLDTPTENISTDEPVSRIAIAASKHLERIEGELQRCAREIDRSVFNCFGITDESKEIIFDEITLRTNETPRVQEEYDPESITEPSDDFPNQIKDLLLHFTIRAVDNADDGIIPLSDVDGKKDLLAHIESEFERIWGKHATDRLAEVDEVLGSQSAAAEAYPNLRTWLEQDLFDYHVSTFDRTPVLWRFTTERLVSDPEGEGFGCLVDYHQLDKGVFDRLQNRYLEPRKNLLRERRIAANRRRSDDSLSASEQAEATEEYSRCESGIEQIAVFEDRLAELVQSDPRQWSTEERQAAKAAADRVAEFRRRTEERLEIVDELDAMEDVDMGELFTGNFYEKVENLRKEWIDALEDLETAFDAYAADSDQPVEAHLYDLFDYYTDDLLGTQHFASNGILYMTYYFDGFEQADQARLDDAGISRRQRLISQLASDLYEYIELGESISEDCAEFSSAIPSDWSDRALSEITTAGYKPNHKHGVEINVTPLAEAEIVPESVEDDVL</sequence>
<evidence type="ECO:0000259" key="7">
    <source>
        <dbReference type="Pfam" id="PF07669"/>
    </source>
</evidence>
<proteinExistence type="predicted"/>
<comment type="catalytic activity">
    <reaction evidence="5">
        <text>a 2'-deoxyadenosine in DNA + S-adenosyl-L-methionine = an N(6)-methyl-2'-deoxyadenosine in DNA + S-adenosyl-L-homocysteine + H(+)</text>
        <dbReference type="Rhea" id="RHEA:15197"/>
        <dbReference type="Rhea" id="RHEA-COMP:12418"/>
        <dbReference type="Rhea" id="RHEA-COMP:12419"/>
        <dbReference type="ChEBI" id="CHEBI:15378"/>
        <dbReference type="ChEBI" id="CHEBI:57856"/>
        <dbReference type="ChEBI" id="CHEBI:59789"/>
        <dbReference type="ChEBI" id="CHEBI:90615"/>
        <dbReference type="ChEBI" id="CHEBI:90616"/>
        <dbReference type="EC" id="2.1.1.72"/>
    </reaction>
</comment>
<keyword evidence="2 8" id="KW-0489">Methyltransferase</keyword>
<dbReference type="PANTHER" id="PTHR33841">
    <property type="entry name" value="DNA METHYLTRANSFERASE YEEA-RELATED"/>
    <property type="match status" value="1"/>
</dbReference>
<dbReference type="InterPro" id="IPR011639">
    <property type="entry name" value="MethylTrfase_TaqI-like_dom"/>
</dbReference>
<name>A0ABD5X2W1_9EURY</name>
<dbReference type="EC" id="2.1.1.72" evidence="1"/>
<dbReference type="InterPro" id="IPR029063">
    <property type="entry name" value="SAM-dependent_MTases_sf"/>
</dbReference>
<dbReference type="NCBIfam" id="NF033454">
    <property type="entry name" value="BREX_5_MTaseX"/>
    <property type="match status" value="1"/>
</dbReference>
<dbReference type="GO" id="GO:0032259">
    <property type="term" value="P:methylation"/>
    <property type="evidence" value="ECO:0007669"/>
    <property type="project" value="UniProtKB-KW"/>
</dbReference>
<dbReference type="InterPro" id="IPR047939">
    <property type="entry name" value="BREX_1_PglX"/>
</dbReference>
<feature type="compositionally biased region" description="Polar residues" evidence="6">
    <location>
        <begin position="1"/>
        <end position="11"/>
    </location>
</feature>
<keyword evidence="4" id="KW-0949">S-adenosyl-L-methionine</keyword>
<protein>
    <recommendedName>
        <fullName evidence="1">site-specific DNA-methyltransferase (adenine-specific)</fullName>
        <ecNumber evidence="1">2.1.1.72</ecNumber>
    </recommendedName>
</protein>
<dbReference type="EMBL" id="JBHSZQ010000007">
    <property type="protein sequence ID" value="MFC7125591.1"/>
    <property type="molecule type" value="Genomic_DNA"/>
</dbReference>
<accession>A0ABD5X2W1</accession>
<evidence type="ECO:0000256" key="3">
    <source>
        <dbReference type="ARBA" id="ARBA00022679"/>
    </source>
</evidence>
<organism evidence="8 9">
    <name type="scientific">Halovenus rubra</name>
    <dbReference type="NCBI Taxonomy" id="869890"/>
    <lineage>
        <taxon>Archaea</taxon>
        <taxon>Methanobacteriati</taxon>
        <taxon>Methanobacteriota</taxon>
        <taxon>Stenosarchaea group</taxon>
        <taxon>Halobacteria</taxon>
        <taxon>Halobacteriales</taxon>
        <taxon>Haloarculaceae</taxon>
        <taxon>Halovenus</taxon>
    </lineage>
</organism>
<dbReference type="SUPFAM" id="SSF53335">
    <property type="entry name" value="S-adenosyl-L-methionine-dependent methyltransferases"/>
    <property type="match status" value="1"/>
</dbReference>
<dbReference type="GO" id="GO:0009007">
    <property type="term" value="F:site-specific DNA-methyltransferase (adenine-specific) activity"/>
    <property type="evidence" value="ECO:0007669"/>
    <property type="project" value="UniProtKB-EC"/>
</dbReference>
<dbReference type="NCBIfam" id="NF033452">
    <property type="entry name" value="BREX_1_MTaseX"/>
    <property type="match status" value="1"/>
</dbReference>
<comment type="caution">
    <text evidence="8">The sequence shown here is derived from an EMBL/GenBank/DDBJ whole genome shotgun (WGS) entry which is preliminary data.</text>
</comment>
<feature type="region of interest" description="Disordered" evidence="6">
    <location>
        <begin position="256"/>
        <end position="277"/>
    </location>
</feature>
<reference evidence="8 9" key="1">
    <citation type="journal article" date="2014" name="Int. J. Syst. Evol. Microbiol.">
        <title>Complete genome sequence of Corynebacterium casei LMG S-19264T (=DSM 44701T), isolated from a smear-ripened cheese.</title>
        <authorList>
            <consortium name="US DOE Joint Genome Institute (JGI-PGF)"/>
            <person name="Walter F."/>
            <person name="Albersmeier A."/>
            <person name="Kalinowski J."/>
            <person name="Ruckert C."/>
        </authorList>
    </citation>
    <scope>NUCLEOTIDE SEQUENCE [LARGE SCALE GENOMIC DNA]</scope>
    <source>
        <strain evidence="8 9">CGMCC 4.7215</strain>
    </source>
</reference>
<dbReference type="RefSeq" id="WP_267638588.1">
    <property type="nucleotide sequence ID" value="NZ_JAODIY010000016.1"/>
</dbReference>
<evidence type="ECO:0000256" key="4">
    <source>
        <dbReference type="ARBA" id="ARBA00022691"/>
    </source>
</evidence>
<dbReference type="PANTHER" id="PTHR33841:SF1">
    <property type="entry name" value="DNA METHYLTRANSFERASE A"/>
    <property type="match status" value="1"/>
</dbReference>
<evidence type="ECO:0000313" key="9">
    <source>
        <dbReference type="Proteomes" id="UP001596414"/>
    </source>
</evidence>
<evidence type="ECO:0000313" key="8">
    <source>
        <dbReference type="EMBL" id="MFC7125591.1"/>
    </source>
</evidence>
<evidence type="ECO:0000256" key="5">
    <source>
        <dbReference type="ARBA" id="ARBA00047942"/>
    </source>
</evidence>